<protein>
    <recommendedName>
        <fullName evidence="7">Sensor histidine kinase NatK C-terminal domain-containing protein</fullName>
    </recommendedName>
</protein>
<feature type="transmembrane region" description="Helical" evidence="4">
    <location>
        <begin position="110"/>
        <end position="134"/>
    </location>
</feature>
<keyword evidence="2" id="KW-0808">Transferase</keyword>
<dbReference type="GO" id="GO:0042802">
    <property type="term" value="F:identical protein binding"/>
    <property type="evidence" value="ECO:0007669"/>
    <property type="project" value="TreeGrafter"/>
</dbReference>
<evidence type="ECO:0000256" key="4">
    <source>
        <dbReference type="SAM" id="Phobius"/>
    </source>
</evidence>
<dbReference type="AlphaFoldDB" id="A0A9D1PH97"/>
<keyword evidence="4" id="KW-1133">Transmembrane helix</keyword>
<dbReference type="Proteomes" id="UP000886808">
    <property type="component" value="Unassembled WGS sequence"/>
</dbReference>
<proteinExistence type="predicted"/>
<dbReference type="PANTHER" id="PTHR40448:SF1">
    <property type="entry name" value="TWO-COMPONENT SENSOR HISTIDINE KINASE"/>
    <property type="match status" value="1"/>
</dbReference>
<dbReference type="Gene3D" id="1.10.287.130">
    <property type="match status" value="1"/>
</dbReference>
<dbReference type="SUPFAM" id="SSF55890">
    <property type="entry name" value="Sporulation response regulatory protein Spo0B"/>
    <property type="match status" value="1"/>
</dbReference>
<name>A0A9D1PH97_9FIRM</name>
<evidence type="ECO:0000256" key="2">
    <source>
        <dbReference type="ARBA" id="ARBA00022679"/>
    </source>
</evidence>
<feature type="transmembrane region" description="Helical" evidence="4">
    <location>
        <begin position="85"/>
        <end position="104"/>
    </location>
</feature>
<sequence>MILYYILGFSTIFISGFMLFKLCTPFVFMKKSFIWKVTLFLLLSGTTGMVIWVGDLNLLYTLPIFLSVFLISTIGNFIGRISVALIFFSMIMSICALSDTYIAAIFKYLFIYHFVAKLSRILIIFVIYMLMYKLLPKQTVTLSNRLWKLILGLSAMPICSLTAIVLLTYNKYNSQEIYSLSMNLGLAVLPVVLITCVVLLVSITVLVRHQELETSSRLASLRETYYKGLQNQEQNIRQLRHDLRNHLTVLSGLLEKEDIKSANNYINKLYNIKSLKGSKHFCDNELINVVMCAKIGELENQNIKADISINVPNKLPFSDIDICALIGNALDNAKERGCNRLRKPNGFIALSI</sequence>
<feature type="transmembrane region" description="Helical" evidence="4">
    <location>
        <begin position="33"/>
        <end position="52"/>
    </location>
</feature>
<dbReference type="PANTHER" id="PTHR40448">
    <property type="entry name" value="TWO-COMPONENT SENSOR HISTIDINE KINASE"/>
    <property type="match status" value="1"/>
</dbReference>
<evidence type="ECO:0008006" key="7">
    <source>
        <dbReference type="Google" id="ProtNLM"/>
    </source>
</evidence>
<feature type="transmembrane region" description="Helical" evidence="4">
    <location>
        <begin position="146"/>
        <end position="167"/>
    </location>
</feature>
<reference evidence="5" key="2">
    <citation type="submission" date="2021-04" db="EMBL/GenBank/DDBJ databases">
        <authorList>
            <person name="Gilroy R."/>
        </authorList>
    </citation>
    <scope>NUCLEOTIDE SEQUENCE</scope>
    <source>
        <strain evidence="5">CHK193-4272</strain>
    </source>
</reference>
<evidence type="ECO:0000256" key="3">
    <source>
        <dbReference type="ARBA" id="ARBA00022777"/>
    </source>
</evidence>
<reference evidence="5" key="1">
    <citation type="journal article" date="2021" name="PeerJ">
        <title>Extensive microbial diversity within the chicken gut microbiome revealed by metagenomics and culture.</title>
        <authorList>
            <person name="Gilroy R."/>
            <person name="Ravi A."/>
            <person name="Getino M."/>
            <person name="Pursley I."/>
            <person name="Horton D.L."/>
            <person name="Alikhan N.F."/>
            <person name="Baker D."/>
            <person name="Gharbi K."/>
            <person name="Hall N."/>
            <person name="Watson M."/>
            <person name="Adriaenssens E.M."/>
            <person name="Foster-Nyarko E."/>
            <person name="Jarju S."/>
            <person name="Secka A."/>
            <person name="Antonio M."/>
            <person name="Oren A."/>
            <person name="Chaudhuri R.R."/>
            <person name="La Ragione R."/>
            <person name="Hildebrand F."/>
            <person name="Pallen M.J."/>
        </authorList>
    </citation>
    <scope>NUCLEOTIDE SEQUENCE</scope>
    <source>
        <strain evidence="5">CHK193-4272</strain>
    </source>
</reference>
<keyword evidence="1" id="KW-0597">Phosphoprotein</keyword>
<dbReference type="EMBL" id="DXIE01000027">
    <property type="protein sequence ID" value="HIV61997.1"/>
    <property type="molecule type" value="Genomic_DNA"/>
</dbReference>
<accession>A0A9D1PH97</accession>
<feature type="transmembrane region" description="Helical" evidence="4">
    <location>
        <begin position="58"/>
        <end position="78"/>
    </location>
</feature>
<keyword evidence="4" id="KW-0472">Membrane</keyword>
<organism evidence="5 6">
    <name type="scientific">Candidatus Butyricicoccus avistercoris</name>
    <dbReference type="NCBI Taxonomy" id="2838518"/>
    <lineage>
        <taxon>Bacteria</taxon>
        <taxon>Bacillati</taxon>
        <taxon>Bacillota</taxon>
        <taxon>Clostridia</taxon>
        <taxon>Eubacteriales</taxon>
        <taxon>Butyricicoccaceae</taxon>
        <taxon>Butyricicoccus</taxon>
    </lineage>
</organism>
<keyword evidence="3" id="KW-0418">Kinase</keyword>
<evidence type="ECO:0000313" key="6">
    <source>
        <dbReference type="Proteomes" id="UP000886808"/>
    </source>
</evidence>
<feature type="transmembrane region" description="Helical" evidence="4">
    <location>
        <begin position="187"/>
        <end position="207"/>
    </location>
</feature>
<dbReference type="GO" id="GO:0000155">
    <property type="term" value="F:phosphorelay sensor kinase activity"/>
    <property type="evidence" value="ECO:0007669"/>
    <property type="project" value="InterPro"/>
</dbReference>
<comment type="caution">
    <text evidence="5">The sequence shown here is derived from an EMBL/GenBank/DDBJ whole genome shotgun (WGS) entry which is preliminary data.</text>
</comment>
<keyword evidence="4" id="KW-0812">Transmembrane</keyword>
<dbReference type="InterPro" id="IPR016120">
    <property type="entry name" value="Sig_transdc_His_kin_SpoOB"/>
</dbReference>
<evidence type="ECO:0000256" key="1">
    <source>
        <dbReference type="ARBA" id="ARBA00022553"/>
    </source>
</evidence>
<evidence type="ECO:0000313" key="5">
    <source>
        <dbReference type="EMBL" id="HIV61997.1"/>
    </source>
</evidence>
<gene>
    <name evidence="5" type="ORF">H9746_03995</name>
</gene>
<feature type="transmembrane region" description="Helical" evidence="4">
    <location>
        <begin position="6"/>
        <end position="28"/>
    </location>
</feature>